<evidence type="ECO:0000256" key="9">
    <source>
        <dbReference type="ARBA" id="ARBA00023136"/>
    </source>
</evidence>
<reference evidence="10" key="1">
    <citation type="journal article" date="2023" name="G3 (Bethesda)">
        <title>Whole genome assembly and annotation of the endangered Caribbean coral Acropora cervicornis.</title>
        <authorList>
            <person name="Selwyn J.D."/>
            <person name="Vollmer S.V."/>
        </authorList>
    </citation>
    <scope>NUCLEOTIDE SEQUENCE</scope>
    <source>
        <strain evidence="10">K2</strain>
    </source>
</reference>
<keyword evidence="4" id="KW-0808">Transferase</keyword>
<keyword evidence="7" id="KW-1133">Transmembrane helix</keyword>
<reference evidence="10" key="2">
    <citation type="journal article" date="2023" name="Science">
        <title>Genomic signatures of disease resistance in endangered staghorn corals.</title>
        <authorList>
            <person name="Vollmer S.V."/>
            <person name="Selwyn J.D."/>
            <person name="Despard B.A."/>
            <person name="Roesel C.L."/>
        </authorList>
    </citation>
    <scope>NUCLEOTIDE SEQUENCE</scope>
    <source>
        <strain evidence="10">K2</strain>
    </source>
</reference>
<comment type="caution">
    <text evidence="10">The sequence shown here is derived from an EMBL/GenBank/DDBJ whole genome shotgun (WGS) entry which is preliminary data.</text>
</comment>
<dbReference type="Proteomes" id="UP001249851">
    <property type="component" value="Unassembled WGS sequence"/>
</dbReference>
<keyword evidence="8" id="KW-0333">Golgi apparatus</keyword>
<keyword evidence="5" id="KW-0812">Transmembrane</keyword>
<proteinExistence type="inferred from homology"/>
<gene>
    <name evidence="10" type="ORF">P5673_023314</name>
</gene>
<organism evidence="10 11">
    <name type="scientific">Acropora cervicornis</name>
    <name type="common">Staghorn coral</name>
    <dbReference type="NCBI Taxonomy" id="6130"/>
    <lineage>
        <taxon>Eukaryota</taxon>
        <taxon>Metazoa</taxon>
        <taxon>Cnidaria</taxon>
        <taxon>Anthozoa</taxon>
        <taxon>Hexacorallia</taxon>
        <taxon>Scleractinia</taxon>
        <taxon>Astrocoeniina</taxon>
        <taxon>Acroporidae</taxon>
        <taxon>Acropora</taxon>
    </lineage>
</organism>
<dbReference type="InterPro" id="IPR002659">
    <property type="entry name" value="Glyco_trans_31"/>
</dbReference>
<accession>A0AAD9UZ11</accession>
<dbReference type="GO" id="GO:0000139">
    <property type="term" value="C:Golgi membrane"/>
    <property type="evidence" value="ECO:0007669"/>
    <property type="project" value="UniProtKB-SubCell"/>
</dbReference>
<evidence type="ECO:0000256" key="2">
    <source>
        <dbReference type="ARBA" id="ARBA00008661"/>
    </source>
</evidence>
<evidence type="ECO:0000256" key="3">
    <source>
        <dbReference type="ARBA" id="ARBA00022676"/>
    </source>
</evidence>
<evidence type="ECO:0000256" key="5">
    <source>
        <dbReference type="ARBA" id="ARBA00022692"/>
    </source>
</evidence>
<comment type="subcellular location">
    <subcellularLocation>
        <location evidence="1">Golgi apparatus membrane</location>
        <topology evidence="1">Single-pass type II membrane protein</topology>
    </subcellularLocation>
</comment>
<evidence type="ECO:0000313" key="11">
    <source>
        <dbReference type="Proteomes" id="UP001249851"/>
    </source>
</evidence>
<evidence type="ECO:0008006" key="12">
    <source>
        <dbReference type="Google" id="ProtNLM"/>
    </source>
</evidence>
<evidence type="ECO:0000256" key="6">
    <source>
        <dbReference type="ARBA" id="ARBA00022968"/>
    </source>
</evidence>
<name>A0AAD9UZ11_ACRCE</name>
<evidence type="ECO:0000256" key="4">
    <source>
        <dbReference type="ARBA" id="ARBA00022679"/>
    </source>
</evidence>
<evidence type="ECO:0000256" key="7">
    <source>
        <dbReference type="ARBA" id="ARBA00022989"/>
    </source>
</evidence>
<dbReference type="AlphaFoldDB" id="A0AAD9UZ11"/>
<dbReference type="EMBL" id="JARQWQ010000065">
    <property type="protein sequence ID" value="KAK2554972.1"/>
    <property type="molecule type" value="Genomic_DNA"/>
</dbReference>
<comment type="similarity">
    <text evidence="2">Belongs to the glycosyltransferase 31 family.</text>
</comment>
<keyword evidence="11" id="KW-1185">Reference proteome</keyword>
<protein>
    <recommendedName>
        <fullName evidence="12">Hexosyltransferase</fullName>
    </recommendedName>
</protein>
<evidence type="ECO:0000256" key="1">
    <source>
        <dbReference type="ARBA" id="ARBA00004323"/>
    </source>
</evidence>
<keyword evidence="3" id="KW-0328">Glycosyltransferase</keyword>
<evidence type="ECO:0000256" key="8">
    <source>
        <dbReference type="ARBA" id="ARBA00023034"/>
    </source>
</evidence>
<dbReference type="Pfam" id="PF01762">
    <property type="entry name" value="Galactosyl_T"/>
    <property type="match status" value="1"/>
</dbReference>
<sequence>MMMMVLFQVKCVFVTDGFIDDSAERDFIVQERSHYNDMELQPLQGGREFGLRFLKQIKWAMAKFDFQYILRIDDDYFLCLKTLLSEIQVRPKENLVWGNFHCEANVAWVDESFMIFTQDIIVKFLSQNESTMLCHPHAGQQIGLWLNDIPTKLFKHDSRLYHGQPASFSSKFDNIKNVCDSYLGVHGTYEEKMRYFGQNSNDKNRSKAHRLPDFSTFCKTTTFDYRVIHPPFYFEPKLCKDNPRWVLERGMYVGRQNDQ</sequence>
<dbReference type="GO" id="GO:0016758">
    <property type="term" value="F:hexosyltransferase activity"/>
    <property type="evidence" value="ECO:0007669"/>
    <property type="project" value="InterPro"/>
</dbReference>
<keyword evidence="9" id="KW-0472">Membrane</keyword>
<keyword evidence="6" id="KW-0735">Signal-anchor</keyword>
<evidence type="ECO:0000313" key="10">
    <source>
        <dbReference type="EMBL" id="KAK2554972.1"/>
    </source>
</evidence>